<evidence type="ECO:0000313" key="2">
    <source>
        <dbReference type="EMBL" id="EIJ36116.1"/>
    </source>
</evidence>
<feature type="transmembrane region" description="Helical" evidence="1">
    <location>
        <begin position="83"/>
        <end position="100"/>
    </location>
</feature>
<dbReference type="OrthoDB" id="5625903at2"/>
<evidence type="ECO:0008006" key="4">
    <source>
        <dbReference type="Google" id="ProtNLM"/>
    </source>
</evidence>
<accession>A0A656HKR4</accession>
<dbReference type="RefSeq" id="WP_002710002.1">
    <property type="nucleotide sequence ID" value="NZ_JH651384.1"/>
</dbReference>
<gene>
    <name evidence="2" type="ORF">Thini_3611</name>
</gene>
<organism evidence="2 3">
    <name type="scientific">Thiothrix nivea (strain ATCC 35100 / DSM 5205 / JP2)</name>
    <dbReference type="NCBI Taxonomy" id="870187"/>
    <lineage>
        <taxon>Bacteria</taxon>
        <taxon>Pseudomonadati</taxon>
        <taxon>Pseudomonadota</taxon>
        <taxon>Gammaproteobacteria</taxon>
        <taxon>Thiotrichales</taxon>
        <taxon>Thiotrichaceae</taxon>
        <taxon>Thiothrix</taxon>
    </lineage>
</organism>
<protein>
    <recommendedName>
        <fullName evidence="4">Transmembrane protein</fullName>
    </recommendedName>
</protein>
<feature type="transmembrane region" description="Helical" evidence="1">
    <location>
        <begin position="112"/>
        <end position="135"/>
    </location>
</feature>
<evidence type="ECO:0000313" key="3">
    <source>
        <dbReference type="Proteomes" id="UP000005317"/>
    </source>
</evidence>
<dbReference type="EMBL" id="JH651384">
    <property type="protein sequence ID" value="EIJ36116.1"/>
    <property type="molecule type" value="Genomic_DNA"/>
</dbReference>
<keyword evidence="1" id="KW-0472">Membrane</keyword>
<evidence type="ECO:0000256" key="1">
    <source>
        <dbReference type="SAM" id="Phobius"/>
    </source>
</evidence>
<keyword evidence="1" id="KW-1133">Transmembrane helix</keyword>
<keyword evidence="3" id="KW-1185">Reference proteome</keyword>
<name>A0A656HKR4_THINJ</name>
<feature type="transmembrane region" description="Helical" evidence="1">
    <location>
        <begin position="12"/>
        <end position="37"/>
    </location>
</feature>
<reference evidence="3" key="1">
    <citation type="journal article" date="2011" name="Stand. Genomic Sci.">
        <title>Genome sequence of the filamentous, gliding Thiothrix nivea neotype strain (JP2(T)).</title>
        <authorList>
            <person name="Lapidus A."/>
            <person name="Nolan M."/>
            <person name="Lucas S."/>
            <person name="Glavina Del Rio T."/>
            <person name="Tice H."/>
            <person name="Cheng J.F."/>
            <person name="Tapia R."/>
            <person name="Han C."/>
            <person name="Goodwin L."/>
            <person name="Pitluck S."/>
            <person name="Liolios K."/>
            <person name="Pagani I."/>
            <person name="Ivanova N."/>
            <person name="Huntemann M."/>
            <person name="Mavromatis K."/>
            <person name="Mikhailova N."/>
            <person name="Pati A."/>
            <person name="Chen A."/>
            <person name="Palaniappan K."/>
            <person name="Land M."/>
            <person name="Brambilla E.M."/>
            <person name="Rohde M."/>
            <person name="Abt B."/>
            <person name="Verbarg S."/>
            <person name="Goker M."/>
            <person name="Bristow J."/>
            <person name="Eisen J.A."/>
            <person name="Markowitz V."/>
            <person name="Hugenholtz P."/>
            <person name="Kyrpides N.C."/>
            <person name="Klenk H.P."/>
            <person name="Woyke T."/>
        </authorList>
    </citation>
    <scope>NUCLEOTIDE SEQUENCE [LARGE SCALE GENOMIC DNA]</scope>
    <source>
        <strain evidence="3">ATCC 35100 / DSM 5205 / JP2</strain>
    </source>
</reference>
<dbReference type="AlphaFoldDB" id="A0A656HKR4"/>
<dbReference type="Proteomes" id="UP000005317">
    <property type="component" value="Unassembled WGS sequence"/>
</dbReference>
<proteinExistence type="predicted"/>
<feature type="transmembrane region" description="Helical" evidence="1">
    <location>
        <begin position="44"/>
        <end position="63"/>
    </location>
</feature>
<keyword evidence="1" id="KW-0812">Transmembrane</keyword>
<sequence length="152" mass="16960">MDTLLRIIRPLWFSSPGISLFMGGVLWVVALTQVVFYTNEGVVMGYWVLATGWLGFTLFQFAWYANLLEFLGVLLMQRYPNRAMALVVAGVFLAGQAFWFNEIPDEHANMQIVQLGAGFWLWYASMVLITLGVIFGSGEGELAPPPDSVDKS</sequence>